<comment type="similarity">
    <text evidence="1 4">Belongs to the glycosyl hydrolase 5 (cellulase A) family.</text>
</comment>
<keyword evidence="7" id="KW-1185">Reference proteome</keyword>
<evidence type="ECO:0000256" key="4">
    <source>
        <dbReference type="RuleBase" id="RU361153"/>
    </source>
</evidence>
<feature type="domain" description="Glycoside hydrolase family 5" evidence="5">
    <location>
        <begin position="11"/>
        <end position="327"/>
    </location>
</feature>
<dbReference type="InterPro" id="IPR001547">
    <property type="entry name" value="Glyco_hydro_5"/>
</dbReference>
<keyword evidence="2 4" id="KW-0378">Hydrolase</keyword>
<protein>
    <recommendedName>
        <fullName evidence="5">Glycoside hydrolase family 5 domain-containing protein</fullName>
    </recommendedName>
</protein>
<accession>A0ABY8U5B4</accession>
<sequence>MPLRTQGRYIVDANGKRVRLKCASWSGAQEKWYVPSGLWAQHRSTIAGMARRAGLNCIRLVWSTEMALRSANGSIGVPTAALYANPDLQGKGPLQVLDAVIAAIAQQGLMVILDNHSSDAMWCCEITDGNGLWYTARWSEAHWLQGWAVMAQRYAKAAAVVGMGLRNEPRPTFLNYQLRFPSWGSGGALTDLTVAYEKAAAVVLADKPRSLIFAQGVLAGRDLRGVRARPLVLRSAWPLGQVVGNQLVYEVHEYPFLWGNFNFSDHAAYAARLDASWGFIFKEGQAPVWLGEFGVQHTAAGISSPWWKAVTRYIRDNSLDWAYWPLDGQQGPSRKQGEVETYGLLNPSWNGWAYAPLVAELAALA</sequence>
<dbReference type="PANTHER" id="PTHR31263">
    <property type="entry name" value="CELLULASE FAMILY PROTEIN (AFU_ORTHOLOGUE AFUA_5G14560)"/>
    <property type="match status" value="1"/>
</dbReference>
<dbReference type="InterPro" id="IPR017853">
    <property type="entry name" value="GH"/>
</dbReference>
<gene>
    <name evidence="6" type="ORF">OEZ85_012602</name>
</gene>
<organism evidence="6 7">
    <name type="scientific">Tetradesmus obliquus</name>
    <name type="common">Green alga</name>
    <name type="synonym">Acutodesmus obliquus</name>
    <dbReference type="NCBI Taxonomy" id="3088"/>
    <lineage>
        <taxon>Eukaryota</taxon>
        <taxon>Viridiplantae</taxon>
        <taxon>Chlorophyta</taxon>
        <taxon>core chlorophytes</taxon>
        <taxon>Chlorophyceae</taxon>
        <taxon>CS clade</taxon>
        <taxon>Sphaeropleales</taxon>
        <taxon>Scenedesmaceae</taxon>
        <taxon>Tetradesmus</taxon>
    </lineage>
</organism>
<reference evidence="6 7" key="1">
    <citation type="submission" date="2023-05" db="EMBL/GenBank/DDBJ databases">
        <title>A 100% complete, gapless, phased diploid assembly of the Scenedesmus obliquus UTEX 3031 genome.</title>
        <authorList>
            <person name="Biondi T.C."/>
            <person name="Hanschen E.R."/>
            <person name="Kwon T."/>
            <person name="Eng W."/>
            <person name="Kruse C.P.S."/>
            <person name="Koehler S.I."/>
            <person name="Kunde Y."/>
            <person name="Gleasner C.D."/>
            <person name="You Mak K.T."/>
            <person name="Polle J."/>
            <person name="Hovde B.T."/>
            <person name="Starkenburg S.R."/>
        </authorList>
    </citation>
    <scope>NUCLEOTIDE SEQUENCE [LARGE SCALE GENOMIC DNA]</scope>
    <source>
        <strain evidence="6 7">DOE0152z</strain>
    </source>
</reference>
<evidence type="ECO:0000256" key="2">
    <source>
        <dbReference type="ARBA" id="ARBA00022801"/>
    </source>
</evidence>
<dbReference type="Proteomes" id="UP001244341">
    <property type="component" value="Chromosome 7b"/>
</dbReference>
<dbReference type="PANTHER" id="PTHR31263:SF0">
    <property type="entry name" value="CELLULASE FAMILY PROTEIN (AFU_ORTHOLOGUE AFUA_5G14560)"/>
    <property type="match status" value="1"/>
</dbReference>
<evidence type="ECO:0000313" key="6">
    <source>
        <dbReference type="EMBL" id="WIA15848.1"/>
    </source>
</evidence>
<evidence type="ECO:0000256" key="3">
    <source>
        <dbReference type="ARBA" id="ARBA00023295"/>
    </source>
</evidence>
<evidence type="ECO:0000256" key="1">
    <source>
        <dbReference type="ARBA" id="ARBA00005641"/>
    </source>
</evidence>
<evidence type="ECO:0000313" key="7">
    <source>
        <dbReference type="Proteomes" id="UP001244341"/>
    </source>
</evidence>
<dbReference type="Gene3D" id="3.20.20.80">
    <property type="entry name" value="Glycosidases"/>
    <property type="match status" value="1"/>
</dbReference>
<dbReference type="Pfam" id="PF00150">
    <property type="entry name" value="Cellulase"/>
    <property type="match status" value="1"/>
</dbReference>
<proteinExistence type="inferred from homology"/>
<keyword evidence="3 4" id="KW-0326">Glycosidase</keyword>
<evidence type="ECO:0000259" key="5">
    <source>
        <dbReference type="Pfam" id="PF00150"/>
    </source>
</evidence>
<dbReference type="EMBL" id="CP126214">
    <property type="protein sequence ID" value="WIA15848.1"/>
    <property type="molecule type" value="Genomic_DNA"/>
</dbReference>
<dbReference type="SUPFAM" id="SSF51445">
    <property type="entry name" value="(Trans)glycosidases"/>
    <property type="match status" value="1"/>
</dbReference>
<name>A0ABY8U5B4_TETOB</name>